<protein>
    <submittedName>
        <fullName evidence="2">Uncharacterized protein</fullName>
    </submittedName>
</protein>
<dbReference type="Proteomes" id="UP000754563">
    <property type="component" value="Unassembled WGS sequence"/>
</dbReference>
<dbReference type="EMBL" id="JAGQLH010000046">
    <property type="protein sequence ID" value="MCA9385803.1"/>
    <property type="molecule type" value="Genomic_DNA"/>
</dbReference>
<evidence type="ECO:0000256" key="1">
    <source>
        <dbReference type="SAM" id="Phobius"/>
    </source>
</evidence>
<proteinExistence type="predicted"/>
<reference evidence="2" key="1">
    <citation type="submission" date="2020-04" db="EMBL/GenBank/DDBJ databases">
        <authorList>
            <person name="Zhang T."/>
        </authorList>
    </citation>
    <scope>NUCLEOTIDE SEQUENCE</scope>
    <source>
        <strain evidence="2">HKST-UBA11</strain>
    </source>
</reference>
<organism evidence="2 3">
    <name type="scientific">Candidatus Dojkabacteria bacterium</name>
    <dbReference type="NCBI Taxonomy" id="2099670"/>
    <lineage>
        <taxon>Bacteria</taxon>
        <taxon>Candidatus Dojkabacteria</taxon>
    </lineage>
</organism>
<keyword evidence="1" id="KW-0472">Membrane</keyword>
<gene>
    <name evidence="2" type="ORF">KC717_04090</name>
</gene>
<evidence type="ECO:0000313" key="2">
    <source>
        <dbReference type="EMBL" id="MCA9385803.1"/>
    </source>
</evidence>
<dbReference type="AlphaFoldDB" id="A0A955L8X9"/>
<reference evidence="2" key="2">
    <citation type="journal article" date="2021" name="Microbiome">
        <title>Successional dynamics and alternative stable states in a saline activated sludge microbial community over 9 years.</title>
        <authorList>
            <person name="Wang Y."/>
            <person name="Ye J."/>
            <person name="Ju F."/>
            <person name="Liu L."/>
            <person name="Boyd J.A."/>
            <person name="Deng Y."/>
            <person name="Parks D.H."/>
            <person name="Jiang X."/>
            <person name="Yin X."/>
            <person name="Woodcroft B.J."/>
            <person name="Tyson G.W."/>
            <person name="Hugenholtz P."/>
            <person name="Polz M.F."/>
            <person name="Zhang T."/>
        </authorList>
    </citation>
    <scope>NUCLEOTIDE SEQUENCE</scope>
    <source>
        <strain evidence="2">HKST-UBA11</strain>
    </source>
</reference>
<keyword evidence="1" id="KW-1133">Transmembrane helix</keyword>
<name>A0A955L8X9_9BACT</name>
<keyword evidence="1" id="KW-0812">Transmembrane</keyword>
<feature type="transmembrane region" description="Helical" evidence="1">
    <location>
        <begin position="20"/>
        <end position="40"/>
    </location>
</feature>
<comment type="caution">
    <text evidence="2">The sequence shown here is derived from an EMBL/GenBank/DDBJ whole genome shotgun (WGS) entry which is preliminary data.</text>
</comment>
<accession>A0A955L8X9</accession>
<sequence length="214" mass="24401">MAVQFSRTIFKDLLDDPQKGTLTLAIGSTLIVIFMIVVAIRPAIVSVIKQVQSNEVRRELILKQEEKIETLTELVGRQSEYVFEIELLNEVFPDFDDSEYVLRNLHEYLMINEDVQLVSMEIDHSNTISNRFPTAPISVGVIEVSFAVQSDIDQAYKLIDYLDKFPRILDIQTITYSALQNDNQVLPLTGSIDFNLYYIKDDVPNVADQLPDAI</sequence>
<evidence type="ECO:0000313" key="3">
    <source>
        <dbReference type="Proteomes" id="UP000754563"/>
    </source>
</evidence>